<dbReference type="PANTHER" id="PTHR30349:SF41">
    <property type="entry name" value="INTEGRASE_RECOMBINASE PROTEIN MJ0367-RELATED"/>
    <property type="match status" value="1"/>
</dbReference>
<protein>
    <submittedName>
        <fullName evidence="5">Tyrosine recombinase XerC</fullName>
    </submittedName>
</protein>
<dbReference type="EMBL" id="VSSQ01001993">
    <property type="protein sequence ID" value="MPM12579.1"/>
    <property type="molecule type" value="Genomic_DNA"/>
</dbReference>
<feature type="domain" description="Tyr recombinase" evidence="3">
    <location>
        <begin position="223"/>
        <end position="421"/>
    </location>
</feature>
<evidence type="ECO:0000256" key="1">
    <source>
        <dbReference type="ARBA" id="ARBA00023125"/>
    </source>
</evidence>
<dbReference type="InterPro" id="IPR002104">
    <property type="entry name" value="Integrase_catalytic"/>
</dbReference>
<feature type="domain" description="Core-binding (CB)" evidence="4">
    <location>
        <begin position="116"/>
        <end position="201"/>
    </location>
</feature>
<dbReference type="Gene3D" id="1.10.150.130">
    <property type="match status" value="1"/>
</dbReference>
<proteinExistence type="predicted"/>
<dbReference type="InterPro" id="IPR044068">
    <property type="entry name" value="CB"/>
</dbReference>
<evidence type="ECO:0000256" key="2">
    <source>
        <dbReference type="ARBA" id="ARBA00023172"/>
    </source>
</evidence>
<sequence>MVFNEKSALIQGLFVYIHFNTRKELMPDFLMQRPARQAEGETTMTKRTKTNYPNIYKYETKKGTRYQVRRAYVINGLPGEFDKSGFKTMTAARAKLREIEEFIENEEFGMLSNPNITLDEYYQKYKEKRIVRKEWTADSLSSLDSHFRNHLSNRFGQTPLKKIDRHSYELYLNEMLHDEGLAEESVKTYHHLMCAILNDAVRCGVLERNRLSYVKIRKEGAKPKTKNIDIANYNLFMDKAKEILTIQNYAMLYLTTFGLRRGEIMGLTQKNVVFRQDGTFIRVLLTRTLKRPDGKGTKTPSSERMIALTEEAAALLEYCIQEARDIKADFGQILNQDDFIFLNPKRGVPYCVTHLNRIMSYVSEESGVKASPHMMRHTFTTQASLAGVNGRALADYLGHKKTSMTEHYTHATEEGSQKVIQIASTRMHG</sequence>
<dbReference type="Pfam" id="PF13102">
    <property type="entry name" value="Phage_int_SAM_5"/>
    <property type="match status" value="1"/>
</dbReference>
<dbReference type="AlphaFoldDB" id="A0A644X931"/>
<gene>
    <name evidence="5" type="primary">xerC_80</name>
    <name evidence="5" type="ORF">SDC9_58932</name>
</gene>
<evidence type="ECO:0000313" key="5">
    <source>
        <dbReference type="EMBL" id="MPM12579.1"/>
    </source>
</evidence>
<keyword evidence="2" id="KW-0233">DNA recombination</keyword>
<comment type="caution">
    <text evidence="5">The sequence shown here is derived from an EMBL/GenBank/DDBJ whole genome shotgun (WGS) entry which is preliminary data.</text>
</comment>
<evidence type="ECO:0000259" key="3">
    <source>
        <dbReference type="PROSITE" id="PS51898"/>
    </source>
</evidence>
<keyword evidence="1" id="KW-0238">DNA-binding</keyword>
<dbReference type="PANTHER" id="PTHR30349">
    <property type="entry name" value="PHAGE INTEGRASE-RELATED"/>
    <property type="match status" value="1"/>
</dbReference>
<dbReference type="InterPro" id="IPR010998">
    <property type="entry name" value="Integrase_recombinase_N"/>
</dbReference>
<dbReference type="GO" id="GO:0003677">
    <property type="term" value="F:DNA binding"/>
    <property type="evidence" value="ECO:0007669"/>
    <property type="project" value="UniProtKB-KW"/>
</dbReference>
<evidence type="ECO:0000259" key="4">
    <source>
        <dbReference type="PROSITE" id="PS51900"/>
    </source>
</evidence>
<dbReference type="InterPro" id="IPR013762">
    <property type="entry name" value="Integrase-like_cat_sf"/>
</dbReference>
<dbReference type="InterPro" id="IPR025269">
    <property type="entry name" value="SAM-like_dom"/>
</dbReference>
<accession>A0A644X931</accession>
<name>A0A644X931_9ZZZZ</name>
<dbReference type="Pfam" id="PF00589">
    <property type="entry name" value="Phage_integrase"/>
    <property type="match status" value="1"/>
</dbReference>
<dbReference type="Gene3D" id="1.10.443.10">
    <property type="entry name" value="Intergrase catalytic core"/>
    <property type="match status" value="1"/>
</dbReference>
<organism evidence="5">
    <name type="scientific">bioreactor metagenome</name>
    <dbReference type="NCBI Taxonomy" id="1076179"/>
    <lineage>
        <taxon>unclassified sequences</taxon>
        <taxon>metagenomes</taxon>
        <taxon>ecological metagenomes</taxon>
    </lineage>
</organism>
<dbReference type="SUPFAM" id="SSF56349">
    <property type="entry name" value="DNA breaking-rejoining enzymes"/>
    <property type="match status" value="1"/>
</dbReference>
<dbReference type="InterPro" id="IPR011010">
    <property type="entry name" value="DNA_brk_join_enz"/>
</dbReference>
<dbReference type="GO" id="GO:0006310">
    <property type="term" value="P:DNA recombination"/>
    <property type="evidence" value="ECO:0007669"/>
    <property type="project" value="UniProtKB-KW"/>
</dbReference>
<dbReference type="GO" id="GO:0015074">
    <property type="term" value="P:DNA integration"/>
    <property type="evidence" value="ECO:0007669"/>
    <property type="project" value="InterPro"/>
</dbReference>
<reference evidence="5" key="1">
    <citation type="submission" date="2019-08" db="EMBL/GenBank/DDBJ databases">
        <authorList>
            <person name="Kucharzyk K."/>
            <person name="Murdoch R.W."/>
            <person name="Higgins S."/>
            <person name="Loffler F."/>
        </authorList>
    </citation>
    <scope>NUCLEOTIDE SEQUENCE</scope>
</reference>
<dbReference type="PROSITE" id="PS51900">
    <property type="entry name" value="CB"/>
    <property type="match status" value="1"/>
</dbReference>
<dbReference type="PROSITE" id="PS51898">
    <property type="entry name" value="TYR_RECOMBINASE"/>
    <property type="match status" value="1"/>
</dbReference>
<dbReference type="CDD" id="cd00397">
    <property type="entry name" value="DNA_BRE_C"/>
    <property type="match status" value="1"/>
</dbReference>
<dbReference type="InterPro" id="IPR050090">
    <property type="entry name" value="Tyrosine_recombinase_XerCD"/>
</dbReference>